<organism evidence="2 3">
    <name type="scientific">Campylobacter rectus RM3267</name>
    <dbReference type="NCBI Taxonomy" id="553218"/>
    <lineage>
        <taxon>Bacteria</taxon>
        <taxon>Pseudomonadati</taxon>
        <taxon>Campylobacterota</taxon>
        <taxon>Epsilonproteobacteria</taxon>
        <taxon>Campylobacterales</taxon>
        <taxon>Campylobacteraceae</taxon>
        <taxon>Campylobacter</taxon>
    </lineage>
</organism>
<gene>
    <name evidence="2" type="ORF">CAMRE0001_0407</name>
</gene>
<dbReference type="EMBL" id="ACFU01000013">
    <property type="protein sequence ID" value="EEF13838.1"/>
    <property type="molecule type" value="Genomic_DNA"/>
</dbReference>
<name>B9D2H4_CAMRE</name>
<feature type="region of interest" description="Disordered" evidence="1">
    <location>
        <begin position="1"/>
        <end position="25"/>
    </location>
</feature>
<dbReference type="eggNOG" id="ENOG5031AYS">
    <property type="taxonomic scope" value="Bacteria"/>
</dbReference>
<keyword evidence="3" id="KW-1185">Reference proteome</keyword>
<dbReference type="AlphaFoldDB" id="B9D2H4"/>
<evidence type="ECO:0000313" key="2">
    <source>
        <dbReference type="EMBL" id="EEF13838.1"/>
    </source>
</evidence>
<evidence type="ECO:0000313" key="3">
    <source>
        <dbReference type="Proteomes" id="UP000003082"/>
    </source>
</evidence>
<protein>
    <submittedName>
        <fullName evidence="2">Uncharacterized protein</fullName>
    </submittedName>
</protein>
<dbReference type="OrthoDB" id="10017762at2"/>
<feature type="compositionally biased region" description="Basic and acidic residues" evidence="1">
    <location>
        <begin position="1"/>
        <end position="11"/>
    </location>
</feature>
<proteinExistence type="predicted"/>
<sequence>MPYEQVQREADTASARVKRAKKRRGRERAGFADANFNVKFRLKSGFDLDKFELAAGGSDSWRGYFTKGPGESRVLDFAHSEADGFARGGSGEFA</sequence>
<feature type="compositionally biased region" description="Basic residues" evidence="1">
    <location>
        <begin position="16"/>
        <end position="25"/>
    </location>
</feature>
<accession>B9D2H4</accession>
<evidence type="ECO:0000256" key="1">
    <source>
        <dbReference type="SAM" id="MobiDB-lite"/>
    </source>
</evidence>
<comment type="caution">
    <text evidence="2">The sequence shown here is derived from an EMBL/GenBank/DDBJ whole genome shotgun (WGS) entry which is preliminary data.</text>
</comment>
<dbReference type="Proteomes" id="UP000003082">
    <property type="component" value="Unassembled WGS sequence"/>
</dbReference>
<dbReference type="RefSeq" id="WP_004319752.1">
    <property type="nucleotide sequence ID" value="NZ_ACFU01000013.1"/>
</dbReference>
<reference evidence="2 3" key="1">
    <citation type="submission" date="2008-08" db="EMBL/GenBank/DDBJ databases">
        <authorList>
            <person name="Madupu R."/>
            <person name="Durkin A.S."/>
            <person name="Torralba M."/>
            <person name="Methe B."/>
            <person name="Sutton G.G."/>
            <person name="Strausberg R.L."/>
            <person name="Nelson K.E."/>
        </authorList>
    </citation>
    <scope>NUCLEOTIDE SEQUENCE [LARGE SCALE GENOMIC DNA]</scope>
    <source>
        <strain evidence="2 3">RM3267</strain>
    </source>
</reference>